<keyword evidence="1" id="KW-0472">Membrane</keyword>
<evidence type="ECO:0000256" key="1">
    <source>
        <dbReference type="SAM" id="Phobius"/>
    </source>
</evidence>
<protein>
    <submittedName>
        <fullName evidence="2">Uncharacterized protein</fullName>
    </submittedName>
</protein>
<sequence length="74" mass="8417">MWKRLSLLQHQAEVREGKFTFKARPMRQHAYPVAKLEKQLRGAAGLSAGASFSFYFLVVVGECTVYVLLFYCAT</sequence>
<accession>A0AAE0Z7X6</accession>
<keyword evidence="1" id="KW-1133">Transmembrane helix</keyword>
<name>A0AAE0Z7X6_9GAST</name>
<keyword evidence="3" id="KW-1185">Reference proteome</keyword>
<comment type="caution">
    <text evidence="2">The sequence shown here is derived from an EMBL/GenBank/DDBJ whole genome shotgun (WGS) entry which is preliminary data.</text>
</comment>
<proteinExistence type="predicted"/>
<gene>
    <name evidence="2" type="ORF">RRG08_009191</name>
</gene>
<dbReference type="EMBL" id="JAWDGP010004435">
    <property type="protein sequence ID" value="KAK3764509.1"/>
    <property type="molecule type" value="Genomic_DNA"/>
</dbReference>
<reference evidence="2" key="1">
    <citation type="journal article" date="2023" name="G3 (Bethesda)">
        <title>A reference genome for the long-term kleptoplast-retaining sea slug Elysia crispata morphotype clarki.</title>
        <authorList>
            <person name="Eastman K.E."/>
            <person name="Pendleton A.L."/>
            <person name="Shaikh M.A."/>
            <person name="Suttiyut T."/>
            <person name="Ogas R."/>
            <person name="Tomko P."/>
            <person name="Gavelis G."/>
            <person name="Widhalm J.R."/>
            <person name="Wisecaver J.H."/>
        </authorList>
    </citation>
    <scope>NUCLEOTIDE SEQUENCE</scope>
    <source>
        <strain evidence="2">ECLA1</strain>
    </source>
</reference>
<organism evidence="2 3">
    <name type="scientific">Elysia crispata</name>
    <name type="common">lettuce slug</name>
    <dbReference type="NCBI Taxonomy" id="231223"/>
    <lineage>
        <taxon>Eukaryota</taxon>
        <taxon>Metazoa</taxon>
        <taxon>Spiralia</taxon>
        <taxon>Lophotrochozoa</taxon>
        <taxon>Mollusca</taxon>
        <taxon>Gastropoda</taxon>
        <taxon>Heterobranchia</taxon>
        <taxon>Euthyneura</taxon>
        <taxon>Panpulmonata</taxon>
        <taxon>Sacoglossa</taxon>
        <taxon>Placobranchoidea</taxon>
        <taxon>Plakobranchidae</taxon>
        <taxon>Elysia</taxon>
    </lineage>
</organism>
<dbReference type="AlphaFoldDB" id="A0AAE0Z7X6"/>
<dbReference type="Proteomes" id="UP001283361">
    <property type="component" value="Unassembled WGS sequence"/>
</dbReference>
<keyword evidence="1" id="KW-0812">Transmembrane</keyword>
<evidence type="ECO:0000313" key="3">
    <source>
        <dbReference type="Proteomes" id="UP001283361"/>
    </source>
</evidence>
<evidence type="ECO:0000313" key="2">
    <source>
        <dbReference type="EMBL" id="KAK3764509.1"/>
    </source>
</evidence>
<feature type="transmembrane region" description="Helical" evidence="1">
    <location>
        <begin position="52"/>
        <end position="73"/>
    </location>
</feature>